<evidence type="ECO:0000256" key="7">
    <source>
        <dbReference type="ARBA" id="ARBA00023136"/>
    </source>
</evidence>
<reference evidence="10 11" key="1">
    <citation type="submission" date="2014-03" db="EMBL/GenBank/DDBJ databases">
        <title>The draft genome sequence of Thalassospira mesophila JCM 18969.</title>
        <authorList>
            <person name="Lai Q."/>
            <person name="Shao Z."/>
        </authorList>
    </citation>
    <scope>NUCLEOTIDE SEQUENCE [LARGE SCALE GENOMIC DNA]</scope>
    <source>
        <strain evidence="10 11">JCM 18969</strain>
    </source>
</reference>
<dbReference type="PRINTS" id="PR00344">
    <property type="entry name" value="BCTRLSENSOR"/>
</dbReference>
<evidence type="ECO:0000256" key="1">
    <source>
        <dbReference type="ARBA" id="ARBA00000085"/>
    </source>
</evidence>
<keyword evidence="3" id="KW-0597">Phosphoprotein</keyword>
<dbReference type="Pfam" id="PF00512">
    <property type="entry name" value="HisKA"/>
    <property type="match status" value="1"/>
</dbReference>
<evidence type="ECO:0000259" key="9">
    <source>
        <dbReference type="PROSITE" id="PS50109"/>
    </source>
</evidence>
<dbReference type="FunFam" id="3.30.565.10:FF:000006">
    <property type="entry name" value="Sensor histidine kinase WalK"/>
    <property type="match status" value="1"/>
</dbReference>
<dbReference type="OrthoDB" id="9813151at2"/>
<dbReference type="InterPro" id="IPR004358">
    <property type="entry name" value="Sig_transdc_His_kin-like_C"/>
</dbReference>
<evidence type="ECO:0000256" key="8">
    <source>
        <dbReference type="SAM" id="Phobius"/>
    </source>
</evidence>
<evidence type="ECO:0000313" key="11">
    <source>
        <dbReference type="Proteomes" id="UP000193391"/>
    </source>
</evidence>
<dbReference type="Pfam" id="PF02518">
    <property type="entry name" value="HATPase_c"/>
    <property type="match status" value="1"/>
</dbReference>
<dbReference type="GO" id="GO:0005886">
    <property type="term" value="C:plasma membrane"/>
    <property type="evidence" value="ECO:0007669"/>
    <property type="project" value="TreeGrafter"/>
</dbReference>
<keyword evidence="8" id="KW-1133">Transmembrane helix</keyword>
<keyword evidence="5 10" id="KW-0418">Kinase</keyword>
<gene>
    <name evidence="10" type="ORF">TMES_00585</name>
</gene>
<dbReference type="SMART" id="SM00388">
    <property type="entry name" value="HisKA"/>
    <property type="match status" value="1"/>
</dbReference>
<comment type="catalytic activity">
    <reaction evidence="1">
        <text>ATP + protein L-histidine = ADP + protein N-phospho-L-histidine.</text>
        <dbReference type="EC" id="2.7.13.3"/>
    </reaction>
</comment>
<dbReference type="InterPro" id="IPR003594">
    <property type="entry name" value="HATPase_dom"/>
</dbReference>
<dbReference type="InterPro" id="IPR036890">
    <property type="entry name" value="HATPase_C_sf"/>
</dbReference>
<dbReference type="Gene3D" id="3.30.565.10">
    <property type="entry name" value="Histidine kinase-like ATPase, C-terminal domain"/>
    <property type="match status" value="1"/>
</dbReference>
<dbReference type="FunFam" id="1.10.287.130:FF:000001">
    <property type="entry name" value="Two-component sensor histidine kinase"/>
    <property type="match status" value="1"/>
</dbReference>
<dbReference type="Gene3D" id="3.30.450.20">
    <property type="entry name" value="PAS domain"/>
    <property type="match status" value="1"/>
</dbReference>
<evidence type="ECO:0000256" key="2">
    <source>
        <dbReference type="ARBA" id="ARBA00012438"/>
    </source>
</evidence>
<feature type="domain" description="Histidine kinase" evidence="9">
    <location>
        <begin position="229"/>
        <end position="459"/>
    </location>
</feature>
<name>A0A1Y2L492_9PROT</name>
<dbReference type="CDD" id="cd00082">
    <property type="entry name" value="HisKA"/>
    <property type="match status" value="1"/>
</dbReference>
<dbReference type="InterPro" id="IPR050351">
    <property type="entry name" value="BphY/WalK/GraS-like"/>
</dbReference>
<sequence>MGFRQLLATAFALNVPPAAILILLAASDQITWGLAVVCALAAYAGVIGILRIYFKDLRSVARYASTLRDHFRGTPPQHLSFDAAAELSSLYTQITAAFRERILTLEAQTSTDAEILDHLPNPVVMVNRQRTVTGFNQAAKSLFHNLETGHDLTRYIRDPILLDAFDMVSSGRRTLQHTEFVVASDAQRHFDVLTAHLPAETGNRNFVLSFSDLTELRKVEQMRADFAADAGHELRTPLSVLLGFIETLEGPAKDDPDALGQFLPVMRDQAQRMQSLVEDLLSLARIELNEHTPPSNDCDVATIIDKVAAGLRVKADAKNMNIRVTSTLDQTATIGEEKELVQVFQNLIENAIKYGHQDSTVDVKISLVKNPPAALARYRHSRIMAVSVCDQSDGIAREHLPRLTERFYRVDTARSRAVGGTGLGLAIVKHLVQRHRGTMIIDSEVGKGSVFTVYLPAQTADNVHKLYRA</sequence>
<dbReference type="EMBL" id="JFKA01000001">
    <property type="protein sequence ID" value="OSQ40360.1"/>
    <property type="molecule type" value="Genomic_DNA"/>
</dbReference>
<organism evidence="10 11">
    <name type="scientific">Thalassospira mesophila</name>
    <dbReference type="NCBI Taxonomy" id="1293891"/>
    <lineage>
        <taxon>Bacteria</taxon>
        <taxon>Pseudomonadati</taxon>
        <taxon>Pseudomonadota</taxon>
        <taxon>Alphaproteobacteria</taxon>
        <taxon>Rhodospirillales</taxon>
        <taxon>Thalassospiraceae</taxon>
        <taxon>Thalassospira</taxon>
    </lineage>
</organism>
<keyword evidence="4" id="KW-0808">Transferase</keyword>
<proteinExistence type="predicted"/>
<dbReference type="PROSITE" id="PS50109">
    <property type="entry name" value="HIS_KIN"/>
    <property type="match status" value="1"/>
</dbReference>
<protein>
    <recommendedName>
        <fullName evidence="2">histidine kinase</fullName>
        <ecNumber evidence="2">2.7.13.3</ecNumber>
    </recommendedName>
</protein>
<dbReference type="PANTHER" id="PTHR45453:SF1">
    <property type="entry name" value="PHOSPHATE REGULON SENSOR PROTEIN PHOR"/>
    <property type="match status" value="1"/>
</dbReference>
<dbReference type="AlphaFoldDB" id="A0A1Y2L492"/>
<accession>A0A1Y2L492</accession>
<dbReference type="PANTHER" id="PTHR45453">
    <property type="entry name" value="PHOSPHATE REGULON SENSOR PROTEIN PHOR"/>
    <property type="match status" value="1"/>
</dbReference>
<dbReference type="SUPFAM" id="SSF55874">
    <property type="entry name" value="ATPase domain of HSP90 chaperone/DNA topoisomerase II/histidine kinase"/>
    <property type="match status" value="1"/>
</dbReference>
<keyword evidence="7 8" id="KW-0472">Membrane</keyword>
<keyword evidence="6" id="KW-0902">Two-component regulatory system</keyword>
<dbReference type="STRING" id="1293891.TMES_00585"/>
<evidence type="ECO:0000256" key="6">
    <source>
        <dbReference type="ARBA" id="ARBA00023012"/>
    </source>
</evidence>
<dbReference type="GO" id="GO:0004721">
    <property type="term" value="F:phosphoprotein phosphatase activity"/>
    <property type="evidence" value="ECO:0007669"/>
    <property type="project" value="TreeGrafter"/>
</dbReference>
<dbReference type="GO" id="GO:0000155">
    <property type="term" value="F:phosphorelay sensor kinase activity"/>
    <property type="evidence" value="ECO:0007669"/>
    <property type="project" value="InterPro"/>
</dbReference>
<evidence type="ECO:0000256" key="3">
    <source>
        <dbReference type="ARBA" id="ARBA00022553"/>
    </source>
</evidence>
<dbReference type="GO" id="GO:0016036">
    <property type="term" value="P:cellular response to phosphate starvation"/>
    <property type="evidence" value="ECO:0007669"/>
    <property type="project" value="TreeGrafter"/>
</dbReference>
<dbReference type="SMART" id="SM00387">
    <property type="entry name" value="HATPase_c"/>
    <property type="match status" value="1"/>
</dbReference>
<dbReference type="EC" id="2.7.13.3" evidence="2"/>
<evidence type="ECO:0000256" key="5">
    <source>
        <dbReference type="ARBA" id="ARBA00022777"/>
    </source>
</evidence>
<comment type="caution">
    <text evidence="10">The sequence shown here is derived from an EMBL/GenBank/DDBJ whole genome shotgun (WGS) entry which is preliminary data.</text>
</comment>
<dbReference type="InterPro" id="IPR005467">
    <property type="entry name" value="His_kinase_dom"/>
</dbReference>
<dbReference type="InterPro" id="IPR003661">
    <property type="entry name" value="HisK_dim/P_dom"/>
</dbReference>
<dbReference type="Proteomes" id="UP000193391">
    <property type="component" value="Unassembled WGS sequence"/>
</dbReference>
<dbReference type="Gene3D" id="1.10.287.130">
    <property type="match status" value="1"/>
</dbReference>
<evidence type="ECO:0000313" key="10">
    <source>
        <dbReference type="EMBL" id="OSQ40360.1"/>
    </source>
</evidence>
<dbReference type="SUPFAM" id="SSF47384">
    <property type="entry name" value="Homodimeric domain of signal transducing histidine kinase"/>
    <property type="match status" value="1"/>
</dbReference>
<feature type="transmembrane region" description="Helical" evidence="8">
    <location>
        <begin position="32"/>
        <end position="54"/>
    </location>
</feature>
<dbReference type="InterPro" id="IPR036097">
    <property type="entry name" value="HisK_dim/P_sf"/>
</dbReference>
<keyword evidence="8" id="KW-0812">Transmembrane</keyword>
<keyword evidence="11" id="KW-1185">Reference proteome</keyword>
<feature type="transmembrane region" description="Helical" evidence="8">
    <location>
        <begin position="7"/>
        <end position="26"/>
    </location>
</feature>
<evidence type="ECO:0000256" key="4">
    <source>
        <dbReference type="ARBA" id="ARBA00022679"/>
    </source>
</evidence>